<accession>A0ABX8XLS9</accession>
<evidence type="ECO:0000259" key="3">
    <source>
        <dbReference type="Pfam" id="PF19305"/>
    </source>
</evidence>
<evidence type="ECO:0000313" key="4">
    <source>
        <dbReference type="EMBL" id="QYX76582.1"/>
    </source>
</evidence>
<dbReference type="PANTHER" id="PTHR16943">
    <property type="entry name" value="2-METHYLCITRATE DEHYDRATASE-RELATED"/>
    <property type="match status" value="1"/>
</dbReference>
<evidence type="ECO:0000259" key="2">
    <source>
        <dbReference type="Pfam" id="PF03972"/>
    </source>
</evidence>
<dbReference type="InterPro" id="IPR042188">
    <property type="entry name" value="MmgE/PrpD_sf_2"/>
</dbReference>
<dbReference type="RefSeq" id="WP_220645692.1">
    <property type="nucleotide sequence ID" value="NZ_CP080647.1"/>
</dbReference>
<dbReference type="PANTHER" id="PTHR16943:SF8">
    <property type="entry name" value="2-METHYLCITRATE DEHYDRATASE"/>
    <property type="match status" value="1"/>
</dbReference>
<dbReference type="InterPro" id="IPR045336">
    <property type="entry name" value="MmgE_PrpD_N"/>
</dbReference>
<protein>
    <submittedName>
        <fullName evidence="4">MmgE/PrpD family protein</fullName>
    </submittedName>
</protein>
<dbReference type="InterPro" id="IPR036148">
    <property type="entry name" value="MmgE/PrpD_sf"/>
</dbReference>
<reference evidence="4 5" key="1">
    <citation type="submission" date="2021-08" db="EMBL/GenBank/DDBJ databases">
        <authorList>
            <person name="Ping M."/>
        </authorList>
    </citation>
    <scope>NUCLEOTIDE SEQUENCE [LARGE SCALE GENOMIC DNA]</scope>
    <source>
        <strain evidence="4 5">MG28</strain>
    </source>
</reference>
<feature type="domain" description="MmgE/PrpD N-terminal" evidence="2">
    <location>
        <begin position="11"/>
        <end position="248"/>
    </location>
</feature>
<dbReference type="Pfam" id="PF03972">
    <property type="entry name" value="MmgE_PrpD_N"/>
    <property type="match status" value="1"/>
</dbReference>
<dbReference type="InterPro" id="IPR042183">
    <property type="entry name" value="MmgE/PrpD_sf_1"/>
</dbReference>
<dbReference type="Gene3D" id="1.10.4100.10">
    <property type="entry name" value="2-methylcitrate dehydratase PrpD"/>
    <property type="match status" value="1"/>
</dbReference>
<proteinExistence type="inferred from homology"/>
<dbReference type="EMBL" id="CP080647">
    <property type="protein sequence ID" value="QYX76582.1"/>
    <property type="molecule type" value="Genomic_DNA"/>
</dbReference>
<dbReference type="Pfam" id="PF19305">
    <property type="entry name" value="MmgE_PrpD_C"/>
    <property type="match status" value="1"/>
</dbReference>
<dbReference type="Proteomes" id="UP000827138">
    <property type="component" value="Chromosome"/>
</dbReference>
<evidence type="ECO:0000313" key="5">
    <source>
        <dbReference type="Proteomes" id="UP000827138"/>
    </source>
</evidence>
<evidence type="ECO:0000256" key="1">
    <source>
        <dbReference type="ARBA" id="ARBA00006174"/>
    </source>
</evidence>
<dbReference type="InterPro" id="IPR045337">
    <property type="entry name" value="MmgE_PrpD_C"/>
</dbReference>
<keyword evidence="5" id="KW-1185">Reference proteome</keyword>
<organism evidence="4 5">
    <name type="scientific">Streptomyces akebiae</name>
    <dbReference type="NCBI Taxonomy" id="2865673"/>
    <lineage>
        <taxon>Bacteria</taxon>
        <taxon>Bacillati</taxon>
        <taxon>Actinomycetota</taxon>
        <taxon>Actinomycetes</taxon>
        <taxon>Kitasatosporales</taxon>
        <taxon>Streptomycetaceae</taxon>
        <taxon>Streptomyces</taxon>
    </lineage>
</organism>
<dbReference type="SUPFAM" id="SSF103378">
    <property type="entry name" value="2-methylcitrate dehydratase PrpD"/>
    <property type="match status" value="1"/>
</dbReference>
<feature type="domain" description="MmgE/PrpD C-terminal" evidence="3">
    <location>
        <begin position="272"/>
        <end position="444"/>
    </location>
</feature>
<sequence>MPGTERDVSHHFAAMAATVTIEALDGPAIEAAKMSILDTLGVTLAASGAEPAFQALLALVKGDGGRGEASVWGLGLRVPAVNAAFANGGLAHCLDFDDQTPWGQHAASSVVPTAMAVSERKGSVTGADLIAAVAAGQDIFARLRCHVGWRKDWNLSSVLGIYAATAAASRVLGLSGSALQHALGIASQQSAGVMEVIAGTGSDLRALYAGFSARGAVTAALLAEKGLTGVDRLFEGPVGVFNTFFAGQYDRDLMLAELGSDYRGAGTLYKLWPSVGTSHSHIHATIELMAEHDLEPEAIEEIRVFVGDYHNLMCTPLDARRAPQTLVDAKFSLPHLVALAAVHGSVRLAHFTEEGVRDRRVRAVAAKVVPVEDSSLDWKLELPPGRVEMTTTDGRTFAQDGAGYPGSPERPTTWDGLSEKFRDCAAAAAYPPLPEQVEAVIELVKNLESVADVAEISRRLA</sequence>
<gene>
    <name evidence="4" type="ORF">K1J60_08770</name>
</gene>
<name>A0ABX8XLS9_9ACTN</name>
<dbReference type="Gene3D" id="3.30.1330.120">
    <property type="entry name" value="2-methylcitrate dehydratase PrpD"/>
    <property type="match status" value="1"/>
</dbReference>
<comment type="similarity">
    <text evidence="1">Belongs to the PrpD family.</text>
</comment>
<dbReference type="InterPro" id="IPR005656">
    <property type="entry name" value="MmgE_PrpD"/>
</dbReference>